<dbReference type="GO" id="GO:0045493">
    <property type="term" value="P:xylan catabolic process"/>
    <property type="evidence" value="ECO:0007669"/>
    <property type="project" value="UniProtKB-KW"/>
</dbReference>
<comment type="catalytic activity">
    <reaction evidence="1 9">
        <text>Endohydrolysis of (1-&gt;4)-beta-D-xylosidic linkages in xylans.</text>
        <dbReference type="EC" id="3.2.1.8"/>
    </reaction>
</comment>
<evidence type="ECO:0000256" key="1">
    <source>
        <dbReference type="ARBA" id="ARBA00000681"/>
    </source>
</evidence>
<sequence length="429" mass="47213">MQAPGRASGPAHRTGEAVVTVLGADGQPLRDTELVVRQTGHEFLFGCIGFDLIPYANGEVGQEGEGSVFGGDVPVVQAEDFAEKWLQLFNFATLPFYWGDFEPVRGRPDTQRLLAAARWFADRGVVVKGHPLAWHTVTAPWLLELSDEEALEAQRARIRRDVGDFAGLIDSWDVINEVVIMPVFDKYDNGLTRVARRFGRIPLIRTVFDEARAANPSATLLLNDFDMSTAYECLIEGVLEAGIQVDALGLQSHMHQGYWGEEKTLEVLDRFARYGLPLHLTESTLLSGAIMPPEIEDLNDYQVSEWPSTPEGEARQADEVVRHYRTMLSHPAVEAVTYWGLSDAGAWLGAPVGFLRADGTPKPAYDALHALVKQKWWLEPTPLRTDGEGRVRVSGWRGSYEVEAAGATAGFQIAAGAGTLDVRLGRSES</sequence>
<comment type="similarity">
    <text evidence="2 9">Belongs to the glycosyl hydrolase 10 (cellulase F) family.</text>
</comment>
<evidence type="ECO:0000256" key="3">
    <source>
        <dbReference type="ARBA" id="ARBA00022651"/>
    </source>
</evidence>
<dbReference type="InterPro" id="IPR001000">
    <property type="entry name" value="GH10_dom"/>
</dbReference>
<dbReference type="EC" id="3.2.1.8" evidence="9"/>
<dbReference type="OrthoDB" id="3255194at2"/>
<keyword evidence="12" id="KW-1185">Reference proteome</keyword>
<dbReference type="InterPro" id="IPR044846">
    <property type="entry name" value="GH10"/>
</dbReference>
<keyword evidence="7 9" id="KW-0326">Glycosidase</keyword>
<dbReference type="EMBL" id="RBWV01000009">
    <property type="protein sequence ID" value="RKS80011.1"/>
    <property type="molecule type" value="Genomic_DNA"/>
</dbReference>
<dbReference type="PROSITE" id="PS51760">
    <property type="entry name" value="GH10_2"/>
    <property type="match status" value="1"/>
</dbReference>
<protein>
    <recommendedName>
        <fullName evidence="9">Beta-xylanase</fullName>
        <ecNumber evidence="9">3.2.1.8</ecNumber>
    </recommendedName>
</protein>
<evidence type="ECO:0000256" key="2">
    <source>
        <dbReference type="ARBA" id="ARBA00007495"/>
    </source>
</evidence>
<keyword evidence="4" id="KW-0732">Signal</keyword>
<dbReference type="AlphaFoldDB" id="A0A420XTE2"/>
<keyword evidence="5 9" id="KW-0378">Hydrolase</keyword>
<dbReference type="Proteomes" id="UP000281955">
    <property type="component" value="Unassembled WGS sequence"/>
</dbReference>
<accession>A0A420XTE2</accession>
<evidence type="ECO:0000313" key="11">
    <source>
        <dbReference type="EMBL" id="RKS80011.1"/>
    </source>
</evidence>
<evidence type="ECO:0000259" key="10">
    <source>
        <dbReference type="PROSITE" id="PS51760"/>
    </source>
</evidence>
<dbReference type="PANTHER" id="PTHR31490">
    <property type="entry name" value="GLYCOSYL HYDROLASE"/>
    <property type="match status" value="1"/>
</dbReference>
<name>A0A420XTE2_9ACTN</name>
<dbReference type="InParanoid" id="A0A420XTE2"/>
<dbReference type="PANTHER" id="PTHR31490:SF88">
    <property type="entry name" value="BETA-XYLANASE"/>
    <property type="match status" value="1"/>
</dbReference>
<dbReference type="SUPFAM" id="SSF51445">
    <property type="entry name" value="(Trans)glycosidases"/>
    <property type="match status" value="1"/>
</dbReference>
<feature type="domain" description="GH10" evidence="10">
    <location>
        <begin position="70"/>
        <end position="371"/>
    </location>
</feature>
<evidence type="ECO:0000256" key="8">
    <source>
        <dbReference type="ARBA" id="ARBA00023326"/>
    </source>
</evidence>
<dbReference type="PRINTS" id="PR00134">
    <property type="entry name" value="GLHYDRLASE10"/>
</dbReference>
<evidence type="ECO:0000256" key="7">
    <source>
        <dbReference type="ARBA" id="ARBA00023295"/>
    </source>
</evidence>
<gene>
    <name evidence="11" type="ORF">CLV35_0429</name>
</gene>
<reference evidence="11 12" key="1">
    <citation type="submission" date="2018-10" db="EMBL/GenBank/DDBJ databases">
        <title>Genomic Encyclopedia of Archaeal and Bacterial Type Strains, Phase II (KMG-II): from individual species to whole genera.</title>
        <authorList>
            <person name="Goeker M."/>
        </authorList>
    </citation>
    <scope>NUCLEOTIDE SEQUENCE [LARGE SCALE GENOMIC DNA]</scope>
    <source>
        <strain evidence="11 12">RP-AC37</strain>
    </source>
</reference>
<dbReference type="SMART" id="SM00633">
    <property type="entry name" value="Glyco_10"/>
    <property type="match status" value="1"/>
</dbReference>
<evidence type="ECO:0000313" key="12">
    <source>
        <dbReference type="Proteomes" id="UP000281955"/>
    </source>
</evidence>
<evidence type="ECO:0000256" key="9">
    <source>
        <dbReference type="RuleBase" id="RU361174"/>
    </source>
</evidence>
<dbReference type="Gene3D" id="3.20.20.80">
    <property type="entry name" value="Glycosidases"/>
    <property type="match status" value="1"/>
</dbReference>
<dbReference type="Pfam" id="PF00331">
    <property type="entry name" value="Glyco_hydro_10"/>
    <property type="match status" value="1"/>
</dbReference>
<dbReference type="GO" id="GO:0031176">
    <property type="term" value="F:endo-1,4-beta-xylanase activity"/>
    <property type="evidence" value="ECO:0007669"/>
    <property type="project" value="UniProtKB-EC"/>
</dbReference>
<dbReference type="InterPro" id="IPR017853">
    <property type="entry name" value="GH"/>
</dbReference>
<keyword evidence="8 9" id="KW-0624">Polysaccharide degradation</keyword>
<organism evidence="11 12">
    <name type="scientific">Motilibacter peucedani</name>
    <dbReference type="NCBI Taxonomy" id="598650"/>
    <lineage>
        <taxon>Bacteria</taxon>
        <taxon>Bacillati</taxon>
        <taxon>Actinomycetota</taxon>
        <taxon>Actinomycetes</taxon>
        <taxon>Motilibacterales</taxon>
        <taxon>Motilibacteraceae</taxon>
        <taxon>Motilibacter</taxon>
    </lineage>
</organism>
<evidence type="ECO:0000256" key="5">
    <source>
        <dbReference type="ARBA" id="ARBA00022801"/>
    </source>
</evidence>
<evidence type="ECO:0000256" key="4">
    <source>
        <dbReference type="ARBA" id="ARBA00022729"/>
    </source>
</evidence>
<comment type="caution">
    <text evidence="11">The sequence shown here is derived from an EMBL/GenBank/DDBJ whole genome shotgun (WGS) entry which is preliminary data.</text>
</comment>
<keyword evidence="6 9" id="KW-0119">Carbohydrate metabolism</keyword>
<proteinExistence type="inferred from homology"/>
<evidence type="ECO:0000256" key="6">
    <source>
        <dbReference type="ARBA" id="ARBA00023277"/>
    </source>
</evidence>
<keyword evidence="3 11" id="KW-0858">Xylan degradation</keyword>